<organism evidence="15 16">
    <name type="scientific">Malonomonas rubra DSM 5091</name>
    <dbReference type="NCBI Taxonomy" id="1122189"/>
    <lineage>
        <taxon>Bacteria</taxon>
        <taxon>Pseudomonadati</taxon>
        <taxon>Thermodesulfobacteriota</taxon>
        <taxon>Desulfuromonadia</taxon>
        <taxon>Desulfuromonadales</taxon>
        <taxon>Geopsychrobacteraceae</taxon>
        <taxon>Malonomonas</taxon>
    </lineage>
</organism>
<keyword evidence="12" id="KW-1133">Transmembrane helix</keyword>
<evidence type="ECO:0000256" key="7">
    <source>
        <dbReference type="ARBA" id="ARBA00022679"/>
    </source>
</evidence>
<evidence type="ECO:0000256" key="6">
    <source>
        <dbReference type="ARBA" id="ARBA00022519"/>
    </source>
</evidence>
<comment type="subcellular location">
    <subcellularLocation>
        <location evidence="1">Cell inner membrane</location>
        <topology evidence="1">Single-pass membrane protein</topology>
        <orientation evidence="1">Cytoplasmic side</orientation>
    </subcellularLocation>
    <subcellularLocation>
        <location evidence="12">Cell membrane</location>
    </subcellularLocation>
</comment>
<proteinExistence type="inferred from homology"/>
<feature type="site" description="Transition state stabilizer" evidence="11">
    <location>
        <position position="133"/>
    </location>
</feature>
<name>A0A1M6C8A6_MALRU</name>
<dbReference type="FunFam" id="3.40.50.11720:FF:000001">
    <property type="entry name" value="3-deoxy-D-manno-octulosonic acid transferase"/>
    <property type="match status" value="1"/>
</dbReference>
<keyword evidence="12" id="KW-0472">Membrane</keyword>
<evidence type="ECO:0000256" key="3">
    <source>
        <dbReference type="ARBA" id="ARBA00006380"/>
    </source>
</evidence>
<keyword evidence="12" id="KW-0448">Lipopolysaccharide biosynthesis</keyword>
<dbReference type="STRING" id="1122189.SAMN02745165_00443"/>
<feature type="active site" description="Proton acceptor" evidence="10">
    <location>
        <position position="64"/>
    </location>
</feature>
<evidence type="ECO:0000256" key="8">
    <source>
        <dbReference type="ARBA" id="ARBA00031445"/>
    </source>
</evidence>
<dbReference type="PANTHER" id="PTHR42755:SF1">
    <property type="entry name" value="3-DEOXY-D-MANNO-OCTULOSONIC ACID TRANSFERASE, MITOCHONDRIAL-RELATED"/>
    <property type="match status" value="1"/>
</dbReference>
<dbReference type="GO" id="GO:0009244">
    <property type="term" value="P:lipopolysaccharide core region biosynthetic process"/>
    <property type="evidence" value="ECO:0007669"/>
    <property type="project" value="UniProtKB-UniRule"/>
</dbReference>
<protein>
    <recommendedName>
        <fullName evidence="5 12">3-deoxy-D-manno-octulosonic acid transferase</fullName>
        <shortName evidence="12">Kdo transferase</shortName>
        <ecNumber evidence="4 12">2.4.99.12</ecNumber>
    </recommendedName>
    <alternativeName>
        <fullName evidence="8 12">Lipid IV(A) 3-deoxy-D-manno-octulosonic acid transferase</fullName>
    </alternativeName>
</protein>
<dbReference type="InterPro" id="IPR039901">
    <property type="entry name" value="Kdotransferase"/>
</dbReference>
<dbReference type="Pfam" id="PF00534">
    <property type="entry name" value="Glycos_transf_1"/>
    <property type="match status" value="1"/>
</dbReference>
<dbReference type="OrthoDB" id="9789797at2"/>
<dbReference type="FunFam" id="3.40.50.2000:FF:000032">
    <property type="entry name" value="3-deoxy-D-manno-octulosonic acid transferase"/>
    <property type="match status" value="1"/>
</dbReference>
<dbReference type="RefSeq" id="WP_072905102.1">
    <property type="nucleotide sequence ID" value="NZ_FQZT01000001.1"/>
</dbReference>
<dbReference type="EC" id="2.4.99.12" evidence="4 12"/>
<evidence type="ECO:0000256" key="12">
    <source>
        <dbReference type="RuleBase" id="RU365103"/>
    </source>
</evidence>
<dbReference type="Pfam" id="PF04413">
    <property type="entry name" value="Glycos_transf_N"/>
    <property type="match status" value="1"/>
</dbReference>
<evidence type="ECO:0000259" key="14">
    <source>
        <dbReference type="Pfam" id="PF04413"/>
    </source>
</evidence>
<dbReference type="GO" id="GO:0043842">
    <property type="term" value="F:Kdo transferase activity"/>
    <property type="evidence" value="ECO:0007669"/>
    <property type="project" value="UniProtKB-EC"/>
</dbReference>
<comment type="catalytic activity">
    <reaction evidence="9 12">
        <text>lipid IVA (E. coli) + CMP-3-deoxy-beta-D-manno-octulosonate = alpha-Kdo-(2-&gt;6)-lipid IVA (E. coli) + CMP + H(+)</text>
        <dbReference type="Rhea" id="RHEA:28066"/>
        <dbReference type="ChEBI" id="CHEBI:15378"/>
        <dbReference type="ChEBI" id="CHEBI:58603"/>
        <dbReference type="ChEBI" id="CHEBI:60364"/>
        <dbReference type="ChEBI" id="CHEBI:60377"/>
        <dbReference type="ChEBI" id="CHEBI:85987"/>
        <dbReference type="EC" id="2.4.99.12"/>
    </reaction>
</comment>
<dbReference type="InterPro" id="IPR007507">
    <property type="entry name" value="Glycos_transf_N"/>
</dbReference>
<dbReference type="InterPro" id="IPR038107">
    <property type="entry name" value="Glycos_transf_N_sf"/>
</dbReference>
<dbReference type="EMBL" id="FQZT01000001">
    <property type="protein sequence ID" value="SHI57242.1"/>
    <property type="molecule type" value="Genomic_DNA"/>
</dbReference>
<evidence type="ECO:0000256" key="4">
    <source>
        <dbReference type="ARBA" id="ARBA00012621"/>
    </source>
</evidence>
<sequence length="429" mass="48988">MYLLYNALLVLVSLVLVPYYLLRGLRYGKSRRGIRERLGRFSPEQLEWLQGKRIFWVHAVSVGETRAAVPLLKQLKQKYPEHKILVTNVTETGHAVAKGLSEVDFCLFFPFDFSWVVRRVFQQVKPELVAIVETEIWPNFVRQANLLNIPLVLVNGRLSDRSYPRYRFFRPLLRPLLECFSAFCMQSQVDAERISQLGAETRRVENTGNLKYDHELKELTGDDLARLRQEYRLPENLPILVAGSTHAGEEKLLISLYRELLDENRELLLVVIPRHPERCREVQVLVDEQRIESRLRSALSEDQTAFASGQVLLIDTLGEVLNLYAVADLVFVGGSLVPVGGHNLLEASLLSKPVLFGRHVQNFREISEKLIRAGAGVKVNSAQELGQQVRKLFDDPIRCRAMGQAGRSLIAENTGATERTLRRISYYID</sequence>
<evidence type="ECO:0000256" key="1">
    <source>
        <dbReference type="ARBA" id="ARBA00004388"/>
    </source>
</evidence>
<dbReference type="PANTHER" id="PTHR42755">
    <property type="entry name" value="3-DEOXY-MANNO-OCTULOSONATE CYTIDYLYLTRANSFERASE"/>
    <property type="match status" value="1"/>
</dbReference>
<feature type="domain" description="Glycosyl transferase family 1" evidence="13">
    <location>
        <begin position="305"/>
        <end position="408"/>
    </location>
</feature>
<dbReference type="Gene3D" id="3.40.50.2000">
    <property type="entry name" value="Glycogen Phosphorylase B"/>
    <property type="match status" value="1"/>
</dbReference>
<evidence type="ECO:0000313" key="16">
    <source>
        <dbReference type="Proteomes" id="UP000184171"/>
    </source>
</evidence>
<comment type="function">
    <text evidence="12">Involved in lipopolysaccharide (LPS) biosynthesis. Catalyzes the transfer of 3-deoxy-D-manno-octulosonate (Kdo) residue(s) from CMP-Kdo to lipid IV(A), the tetraacyldisaccharide-1,4'-bisphosphate precursor of lipid A.</text>
</comment>
<keyword evidence="7 12" id="KW-0808">Transferase</keyword>
<dbReference type="GO" id="GO:0009245">
    <property type="term" value="P:lipid A biosynthetic process"/>
    <property type="evidence" value="ECO:0007669"/>
    <property type="project" value="TreeGrafter"/>
</dbReference>
<dbReference type="InterPro" id="IPR001296">
    <property type="entry name" value="Glyco_trans_1"/>
</dbReference>
<dbReference type="SUPFAM" id="SSF53756">
    <property type="entry name" value="UDP-Glycosyltransferase/glycogen phosphorylase"/>
    <property type="match status" value="1"/>
</dbReference>
<accession>A0A1M6C8A6</accession>
<feature type="transmembrane region" description="Helical" evidence="12">
    <location>
        <begin position="6"/>
        <end position="22"/>
    </location>
</feature>
<evidence type="ECO:0000256" key="11">
    <source>
        <dbReference type="PIRSR" id="PIRSR639901-2"/>
    </source>
</evidence>
<evidence type="ECO:0000256" key="2">
    <source>
        <dbReference type="ARBA" id="ARBA00004713"/>
    </source>
</evidence>
<dbReference type="Proteomes" id="UP000184171">
    <property type="component" value="Unassembled WGS sequence"/>
</dbReference>
<feature type="domain" description="3-deoxy-D-manno-octulosonic-acid transferase N-terminal" evidence="14">
    <location>
        <begin position="33"/>
        <end position="213"/>
    </location>
</feature>
<gene>
    <name evidence="15" type="ORF">SAMN02745165_00443</name>
</gene>
<evidence type="ECO:0000313" key="15">
    <source>
        <dbReference type="EMBL" id="SHI57242.1"/>
    </source>
</evidence>
<dbReference type="Gene3D" id="3.40.50.11720">
    <property type="entry name" value="3-Deoxy-D-manno-octulosonic-acid transferase, N-terminal domain"/>
    <property type="match status" value="1"/>
</dbReference>
<keyword evidence="12" id="KW-0812">Transmembrane</keyword>
<evidence type="ECO:0000256" key="5">
    <source>
        <dbReference type="ARBA" id="ARBA00019077"/>
    </source>
</evidence>
<evidence type="ECO:0000256" key="9">
    <source>
        <dbReference type="ARBA" id="ARBA00049183"/>
    </source>
</evidence>
<keyword evidence="6" id="KW-0997">Cell inner membrane</keyword>
<evidence type="ECO:0000256" key="10">
    <source>
        <dbReference type="PIRSR" id="PIRSR639901-1"/>
    </source>
</evidence>
<keyword evidence="12" id="KW-1003">Cell membrane</keyword>
<keyword evidence="16" id="KW-1185">Reference proteome</keyword>
<evidence type="ECO:0000259" key="13">
    <source>
        <dbReference type="Pfam" id="PF00534"/>
    </source>
</evidence>
<comment type="pathway">
    <text evidence="2 12">Bacterial outer membrane biogenesis; LPS core biosynthesis.</text>
</comment>
<dbReference type="GO" id="GO:0005886">
    <property type="term" value="C:plasma membrane"/>
    <property type="evidence" value="ECO:0007669"/>
    <property type="project" value="UniProtKB-SubCell"/>
</dbReference>
<comment type="similarity">
    <text evidence="3">Belongs to the glycosyltransferase group 1 family. Glycosyltransferase 30 subfamily.</text>
</comment>
<reference evidence="15 16" key="1">
    <citation type="submission" date="2016-11" db="EMBL/GenBank/DDBJ databases">
        <authorList>
            <person name="Jaros S."/>
            <person name="Januszkiewicz K."/>
            <person name="Wedrychowicz H."/>
        </authorList>
    </citation>
    <scope>NUCLEOTIDE SEQUENCE [LARGE SCALE GENOMIC DNA]</scope>
    <source>
        <strain evidence="15 16">DSM 5091</strain>
    </source>
</reference>
<feature type="site" description="Transition state stabilizer" evidence="11">
    <location>
        <position position="211"/>
    </location>
</feature>
<dbReference type="AlphaFoldDB" id="A0A1M6C8A6"/>
<dbReference type="UniPathway" id="UPA00958"/>